<organism evidence="1 2">
    <name type="scientific">Herminiimonas glaciei</name>
    <dbReference type="NCBI Taxonomy" id="523788"/>
    <lineage>
        <taxon>Bacteria</taxon>
        <taxon>Pseudomonadati</taxon>
        <taxon>Pseudomonadota</taxon>
        <taxon>Betaproteobacteria</taxon>
        <taxon>Burkholderiales</taxon>
        <taxon>Oxalobacteraceae</taxon>
        <taxon>Herminiimonas</taxon>
    </lineage>
</organism>
<evidence type="ECO:0000313" key="1">
    <source>
        <dbReference type="EMBL" id="MFC7288752.1"/>
    </source>
</evidence>
<dbReference type="EMBL" id="JBHTBU010000002">
    <property type="protein sequence ID" value="MFC7288752.1"/>
    <property type="molecule type" value="Genomic_DNA"/>
</dbReference>
<reference evidence="2" key="1">
    <citation type="journal article" date="2019" name="Int. J. Syst. Evol. Microbiol.">
        <title>The Global Catalogue of Microorganisms (GCM) 10K type strain sequencing project: providing services to taxonomists for standard genome sequencing and annotation.</title>
        <authorList>
            <consortium name="The Broad Institute Genomics Platform"/>
            <consortium name="The Broad Institute Genome Sequencing Center for Infectious Disease"/>
            <person name="Wu L."/>
            <person name="Ma J."/>
        </authorList>
    </citation>
    <scope>NUCLEOTIDE SEQUENCE [LARGE SCALE GENOMIC DNA]</scope>
    <source>
        <strain evidence="2">KACC 12508</strain>
    </source>
</reference>
<sequence>MKKVELEHVQIVWYQDSISGETASAGYKGKTQNFWVHLEYFPREVTEVYLMDEGESRPAPKDHWAYARGVLVGKSENE</sequence>
<accession>A0ABW2ICY4</accession>
<name>A0ABW2ICY4_9BURK</name>
<proteinExistence type="predicted"/>
<gene>
    <name evidence="1" type="ORF">ACFQPC_11940</name>
</gene>
<comment type="caution">
    <text evidence="1">The sequence shown here is derived from an EMBL/GenBank/DDBJ whole genome shotgun (WGS) entry which is preliminary data.</text>
</comment>
<protein>
    <submittedName>
        <fullName evidence="1">Uncharacterized protein</fullName>
    </submittedName>
</protein>
<dbReference type="Proteomes" id="UP001596542">
    <property type="component" value="Unassembled WGS sequence"/>
</dbReference>
<keyword evidence="2" id="KW-1185">Reference proteome</keyword>
<dbReference type="RefSeq" id="WP_382272169.1">
    <property type="nucleotide sequence ID" value="NZ_JBHTBU010000002.1"/>
</dbReference>
<evidence type="ECO:0000313" key="2">
    <source>
        <dbReference type="Proteomes" id="UP001596542"/>
    </source>
</evidence>